<evidence type="ECO:0000256" key="11">
    <source>
        <dbReference type="ARBA" id="ARBA00023136"/>
    </source>
</evidence>
<evidence type="ECO:0000313" key="45">
    <source>
        <dbReference type="Proteomes" id="UP001347796"/>
    </source>
</evidence>
<keyword evidence="7" id="KW-0677">Repeat</keyword>
<evidence type="ECO:0000256" key="7">
    <source>
        <dbReference type="ARBA" id="ARBA00022737"/>
    </source>
</evidence>
<evidence type="ECO:0000256" key="6">
    <source>
        <dbReference type="ARBA" id="ARBA00022729"/>
    </source>
</evidence>
<evidence type="ECO:0000256" key="38">
    <source>
        <dbReference type="ARBA" id="ARBA00048872"/>
    </source>
</evidence>
<accession>A0AAN8JA29</accession>
<comment type="catalytic activity">
    <reaction evidence="39">
        <text>1-hexadecanoyl-2-(9Z)-octadecenoyl-3-octadecanoyl-sn-glycerol + H2O = 1-hexadecanoyl-3-octadecanoyl-sn-glycerol + (9Z)-octadecenoate + H(+)</text>
        <dbReference type="Rhea" id="RHEA:41103"/>
        <dbReference type="ChEBI" id="CHEBI:15377"/>
        <dbReference type="ChEBI" id="CHEBI:15378"/>
        <dbReference type="ChEBI" id="CHEBI:30823"/>
        <dbReference type="ChEBI" id="CHEBI:77623"/>
        <dbReference type="ChEBI" id="CHEBI:77624"/>
    </reaction>
    <physiologicalReaction direction="left-to-right" evidence="39">
        <dbReference type="Rhea" id="RHEA:41104"/>
    </physiologicalReaction>
</comment>
<dbReference type="Gene3D" id="3.40.50.1110">
    <property type="entry name" value="SGNH hydrolase"/>
    <property type="match status" value="1"/>
</dbReference>
<keyword evidence="8" id="KW-0378">Hydrolase</keyword>
<dbReference type="InterPro" id="IPR035547">
    <property type="entry name" value="Phospholipase_B"/>
</dbReference>
<evidence type="ECO:0000313" key="44">
    <source>
        <dbReference type="EMBL" id="KAK6173881.1"/>
    </source>
</evidence>
<dbReference type="GO" id="GO:0016324">
    <property type="term" value="C:apical plasma membrane"/>
    <property type="evidence" value="ECO:0007669"/>
    <property type="project" value="UniProtKB-SubCell"/>
</dbReference>
<comment type="catalytic activity">
    <reaction evidence="15">
        <text>a 1,2-diacyl-sn-glycero-3-phosphocholine + H2O = a 1-acyl-sn-glycero-3-phosphocholine + a fatty acid + H(+)</text>
        <dbReference type="Rhea" id="RHEA:15801"/>
        <dbReference type="ChEBI" id="CHEBI:15377"/>
        <dbReference type="ChEBI" id="CHEBI:15378"/>
        <dbReference type="ChEBI" id="CHEBI:28868"/>
        <dbReference type="ChEBI" id="CHEBI:57643"/>
        <dbReference type="ChEBI" id="CHEBI:58168"/>
        <dbReference type="EC" id="3.1.1.4"/>
    </reaction>
    <physiologicalReaction direction="left-to-right" evidence="15">
        <dbReference type="Rhea" id="RHEA:15802"/>
    </physiologicalReaction>
</comment>
<evidence type="ECO:0000256" key="29">
    <source>
        <dbReference type="ARBA" id="ARBA00048227"/>
    </source>
</evidence>
<evidence type="ECO:0000256" key="25">
    <source>
        <dbReference type="ARBA" id="ARBA00048011"/>
    </source>
</evidence>
<evidence type="ECO:0000256" key="18">
    <source>
        <dbReference type="ARBA" id="ARBA00031485"/>
    </source>
</evidence>
<evidence type="ECO:0000256" key="34">
    <source>
        <dbReference type="ARBA" id="ARBA00048613"/>
    </source>
</evidence>
<evidence type="ECO:0000256" key="26">
    <source>
        <dbReference type="ARBA" id="ARBA00048015"/>
    </source>
</evidence>
<comment type="catalytic activity">
    <reaction evidence="31">
        <text>1-octadecanoyl-2-(9Z,12Z)-octadecadienoyl-sn-glycerol + H2O = 1-octadecanoyl-sn-glycerol + (9Z,12Z)-octadecadienoate + H(+)</text>
        <dbReference type="Rhea" id="RHEA:40927"/>
        <dbReference type="ChEBI" id="CHEBI:15377"/>
        <dbReference type="ChEBI" id="CHEBI:15378"/>
        <dbReference type="ChEBI" id="CHEBI:30245"/>
        <dbReference type="ChEBI" id="CHEBI:75550"/>
        <dbReference type="ChEBI" id="CHEBI:77097"/>
    </reaction>
    <physiologicalReaction direction="left-to-right" evidence="31">
        <dbReference type="Rhea" id="RHEA:40928"/>
    </physiologicalReaction>
</comment>
<comment type="catalytic activity">
    <reaction evidence="26">
        <text>1-hexadecanoyl-2-(9Z-octadecenoyl)-sn-glycero-3-phospho-(1'-sn-glycerol) + H2O = 1-hexadecanoyl-sn-glycero-3-phospho-(1'-sn-glycerol) + (9Z)-octadecenoate + H(+)</text>
        <dbReference type="Rhea" id="RHEA:40919"/>
        <dbReference type="ChEBI" id="CHEBI:15377"/>
        <dbReference type="ChEBI" id="CHEBI:15378"/>
        <dbReference type="ChEBI" id="CHEBI:30823"/>
        <dbReference type="ChEBI" id="CHEBI:72841"/>
        <dbReference type="ChEBI" id="CHEBI:75158"/>
    </reaction>
    <physiologicalReaction direction="left-to-right" evidence="26">
        <dbReference type="Rhea" id="RHEA:40920"/>
    </physiologicalReaction>
</comment>
<dbReference type="SUPFAM" id="SSF52266">
    <property type="entry name" value="SGNH hydrolase"/>
    <property type="match status" value="1"/>
</dbReference>
<evidence type="ECO:0000256" key="41">
    <source>
        <dbReference type="ARBA" id="ARBA00049372"/>
    </source>
</evidence>
<evidence type="ECO:0000256" key="13">
    <source>
        <dbReference type="ARBA" id="ARBA00023369"/>
    </source>
</evidence>
<dbReference type="GO" id="GO:0004622">
    <property type="term" value="F:phosphatidylcholine lysophospholipase activity"/>
    <property type="evidence" value="ECO:0007669"/>
    <property type="project" value="UniProtKB-EC"/>
</dbReference>
<evidence type="ECO:0000256" key="1">
    <source>
        <dbReference type="ARBA" id="ARBA00004247"/>
    </source>
</evidence>
<evidence type="ECO:0000256" key="39">
    <source>
        <dbReference type="ARBA" id="ARBA00048939"/>
    </source>
</evidence>
<comment type="catalytic activity">
    <reaction evidence="25">
        <text>2,3-di-(9Z)-octadecenoyl-sn-glycerol + H2O = 3-(9Z-octadecenoyl)-sn-glycerol + (9Z)-octadecenoate + H(+)</text>
        <dbReference type="Rhea" id="RHEA:42604"/>
        <dbReference type="ChEBI" id="CHEBI:15377"/>
        <dbReference type="ChEBI" id="CHEBI:15378"/>
        <dbReference type="ChEBI" id="CHEBI:30823"/>
        <dbReference type="ChEBI" id="CHEBI:75824"/>
        <dbReference type="ChEBI" id="CHEBI:75938"/>
    </reaction>
    <physiologicalReaction direction="left-to-right" evidence="25">
        <dbReference type="Rhea" id="RHEA:42605"/>
    </physiologicalReaction>
</comment>
<evidence type="ECO:0000256" key="20">
    <source>
        <dbReference type="ARBA" id="ARBA00045916"/>
    </source>
</evidence>
<dbReference type="FunFam" id="3.40.50.1110:FF:000005">
    <property type="entry name" value="Phospholipase B1"/>
    <property type="match status" value="1"/>
</dbReference>
<comment type="catalytic activity">
    <reaction evidence="14">
        <text>1-hexadecanoyl-2-(9Z,12Z-octadecadienoyl)-sn-glycero-3-phosphocholine + H2O = (9Z,12Z)-octadecadienoate + 1-hexadecanoyl-sn-glycero-3-phosphocholine + H(+)</text>
        <dbReference type="Rhea" id="RHEA:40811"/>
        <dbReference type="ChEBI" id="CHEBI:15377"/>
        <dbReference type="ChEBI" id="CHEBI:15378"/>
        <dbReference type="ChEBI" id="CHEBI:30245"/>
        <dbReference type="ChEBI" id="CHEBI:72998"/>
        <dbReference type="ChEBI" id="CHEBI:73002"/>
    </reaction>
    <physiologicalReaction direction="left-to-right" evidence="14">
        <dbReference type="Rhea" id="RHEA:40812"/>
    </physiologicalReaction>
</comment>
<keyword evidence="12" id="KW-0325">Glycoprotein</keyword>
<evidence type="ECO:0000256" key="4">
    <source>
        <dbReference type="ARBA" id="ARBA00022475"/>
    </source>
</evidence>
<comment type="catalytic activity">
    <reaction evidence="23">
        <text>1-(9Z-octadecenoyl)-glycerol + H2O = glycerol + (9Z)-octadecenoate + H(+)</text>
        <dbReference type="Rhea" id="RHEA:38487"/>
        <dbReference type="ChEBI" id="CHEBI:15377"/>
        <dbReference type="ChEBI" id="CHEBI:15378"/>
        <dbReference type="ChEBI" id="CHEBI:17754"/>
        <dbReference type="ChEBI" id="CHEBI:30823"/>
        <dbReference type="ChEBI" id="CHEBI:75342"/>
    </reaction>
    <physiologicalReaction direction="left-to-right" evidence="23">
        <dbReference type="Rhea" id="RHEA:38488"/>
    </physiologicalReaction>
</comment>
<dbReference type="GO" id="GO:0004806">
    <property type="term" value="F:triacylglycerol lipase activity"/>
    <property type="evidence" value="ECO:0007669"/>
    <property type="project" value="UniProtKB-EC"/>
</dbReference>
<evidence type="ECO:0000256" key="22">
    <source>
        <dbReference type="ARBA" id="ARBA00047363"/>
    </source>
</evidence>
<comment type="catalytic activity">
    <reaction evidence="33">
        <text>a 1-acyl-sn-glycero-3-phosphocholine + H2O = sn-glycerol 3-phosphocholine + a fatty acid + H(+)</text>
        <dbReference type="Rhea" id="RHEA:15177"/>
        <dbReference type="ChEBI" id="CHEBI:15377"/>
        <dbReference type="ChEBI" id="CHEBI:15378"/>
        <dbReference type="ChEBI" id="CHEBI:16870"/>
        <dbReference type="ChEBI" id="CHEBI:28868"/>
        <dbReference type="ChEBI" id="CHEBI:58168"/>
        <dbReference type="EC" id="3.1.1.5"/>
    </reaction>
    <physiologicalReaction direction="left-to-right" evidence="33">
        <dbReference type="Rhea" id="RHEA:15178"/>
    </physiologicalReaction>
</comment>
<comment type="catalytic activity">
    <reaction evidence="36">
        <text>1-hexadecanoyl-2-(9Z-octadecenoyl)-sn-glycero-3-phosphocholine + H2O = 1-hexadecanoyl-sn-glycero-3-phosphocholine + (9Z)-octadecenoate + H(+)</text>
        <dbReference type="Rhea" id="RHEA:38779"/>
        <dbReference type="ChEBI" id="CHEBI:15377"/>
        <dbReference type="ChEBI" id="CHEBI:15378"/>
        <dbReference type="ChEBI" id="CHEBI:30823"/>
        <dbReference type="ChEBI" id="CHEBI:72998"/>
        <dbReference type="ChEBI" id="CHEBI:73001"/>
    </reaction>
    <physiologicalReaction direction="left-to-right" evidence="36">
        <dbReference type="Rhea" id="RHEA:38780"/>
    </physiologicalReaction>
</comment>
<evidence type="ECO:0000256" key="9">
    <source>
        <dbReference type="ARBA" id="ARBA00022989"/>
    </source>
</evidence>
<comment type="catalytic activity">
    <reaction evidence="28">
        <text>1,2-di-(9Z-octadecenoyl)-sn-glycero-3-phosphocholine + H2O = 1-(9Z-octadecenoyl)-sn-glycero-3-phosphocholine + (9Z)-octadecenoate + H(+)</text>
        <dbReference type="Rhea" id="RHEA:40923"/>
        <dbReference type="ChEBI" id="CHEBI:15377"/>
        <dbReference type="ChEBI" id="CHEBI:15378"/>
        <dbReference type="ChEBI" id="CHEBI:28610"/>
        <dbReference type="ChEBI" id="CHEBI:30823"/>
        <dbReference type="ChEBI" id="CHEBI:74669"/>
    </reaction>
    <physiologicalReaction direction="left-to-right" evidence="28">
        <dbReference type="Rhea" id="RHEA:40924"/>
    </physiologicalReaction>
</comment>
<comment type="catalytic activity">
    <reaction evidence="34">
        <text>1-hexadecanoyl-2-(9Z-octadecenoyl)-sn-glycero-3-phosphoethanolamine + H2O = 1-hexadecanoyl-sn-glycero-3-phosphoethanolamine + (9Z)-octadecenoate + H(+)</text>
        <dbReference type="Rhea" id="RHEA:40911"/>
        <dbReference type="ChEBI" id="CHEBI:15377"/>
        <dbReference type="ChEBI" id="CHEBI:15378"/>
        <dbReference type="ChEBI" id="CHEBI:30823"/>
        <dbReference type="ChEBI" id="CHEBI:73004"/>
        <dbReference type="ChEBI" id="CHEBI:73007"/>
    </reaction>
    <physiologicalReaction direction="left-to-right" evidence="34">
        <dbReference type="Rhea" id="RHEA:40912"/>
    </physiologicalReaction>
</comment>
<evidence type="ECO:0000256" key="42">
    <source>
        <dbReference type="ARBA" id="ARBA00049461"/>
    </source>
</evidence>
<evidence type="ECO:0000256" key="40">
    <source>
        <dbReference type="ARBA" id="ARBA00049363"/>
    </source>
</evidence>
<dbReference type="Pfam" id="PF00657">
    <property type="entry name" value="Lipase_GDSL"/>
    <property type="match status" value="1"/>
</dbReference>
<evidence type="ECO:0000256" key="31">
    <source>
        <dbReference type="ARBA" id="ARBA00048374"/>
    </source>
</evidence>
<evidence type="ECO:0000256" key="5">
    <source>
        <dbReference type="ARBA" id="ARBA00022692"/>
    </source>
</evidence>
<sequence>MKFLLVFLLAVTLAQCSSKDNGYRYLINKIATRANIQNSFKKNLDTFGGENVGAVFPCKPIATSATVPTSVHQLRPGDIKIVAALGDSLTAGMGITAKNIFSVLTEDRGLVFSIGGDGTFEEYVTLPNILKKYNPNITGYSVKTGGVESANSRFNLAESGNVFSDLTDEATMLITRMQADINIDINNDWKLITILIGDNNLCKYCNGEGHEEERYRATLEKTLRLLQANLPRTIVNLVEVLNVEIAKDLNEGLLCSILHYALCPCAAFPKTAQDEADLKNLTNIYQQVVKNITTSGQFDTKDDFTVVDQPFFRNTYLPTKEGSDEPDFSYFSPDCFHLSEKGHSTAATALWNNMFQPVGKKDLNWKTGNSITCPTEQQPYIYTSKNSDGKKPN</sequence>
<keyword evidence="9" id="KW-1133">Transmembrane helix</keyword>
<gene>
    <name evidence="44" type="ORF">SNE40_017260</name>
</gene>
<keyword evidence="11" id="KW-0472">Membrane</keyword>
<keyword evidence="45" id="KW-1185">Reference proteome</keyword>
<feature type="signal peptide" evidence="43">
    <location>
        <begin position="1"/>
        <end position="18"/>
    </location>
</feature>
<dbReference type="EMBL" id="JAZGQO010000011">
    <property type="protein sequence ID" value="KAK6173881.1"/>
    <property type="molecule type" value="Genomic_DNA"/>
</dbReference>
<dbReference type="PANTHER" id="PTHR21325:SF31">
    <property type="entry name" value="GH22081P-RELATED"/>
    <property type="match status" value="1"/>
</dbReference>
<keyword evidence="5" id="KW-0812">Transmembrane</keyword>
<evidence type="ECO:0000256" key="14">
    <source>
        <dbReference type="ARBA" id="ARBA00023408"/>
    </source>
</evidence>
<dbReference type="GO" id="GO:0006644">
    <property type="term" value="P:phospholipid metabolic process"/>
    <property type="evidence" value="ECO:0007669"/>
    <property type="project" value="TreeGrafter"/>
</dbReference>
<dbReference type="InterPro" id="IPR036514">
    <property type="entry name" value="SGNH_hydro_sf"/>
</dbReference>
<evidence type="ECO:0000256" key="37">
    <source>
        <dbReference type="ARBA" id="ARBA00048869"/>
    </source>
</evidence>
<evidence type="ECO:0000256" key="43">
    <source>
        <dbReference type="SAM" id="SignalP"/>
    </source>
</evidence>
<comment type="catalytic activity">
    <reaction evidence="27">
        <text>a 1-O-alkyl-2-acyl-sn-glycero-3-phosphocholine + H2O = a 1-O-alkyl-sn-glycero-3-phosphocholine + a fatty acid + H(+)</text>
        <dbReference type="Rhea" id="RHEA:36231"/>
        <dbReference type="ChEBI" id="CHEBI:15377"/>
        <dbReference type="ChEBI" id="CHEBI:15378"/>
        <dbReference type="ChEBI" id="CHEBI:28868"/>
        <dbReference type="ChEBI" id="CHEBI:30909"/>
        <dbReference type="ChEBI" id="CHEBI:36702"/>
        <dbReference type="EC" id="3.1.1.4"/>
    </reaction>
    <physiologicalReaction direction="left-to-right" evidence="27">
        <dbReference type="Rhea" id="RHEA:36232"/>
    </physiologicalReaction>
</comment>
<dbReference type="InterPro" id="IPR001087">
    <property type="entry name" value="GDSL"/>
</dbReference>
<evidence type="ECO:0000256" key="17">
    <source>
        <dbReference type="ARBA" id="ARBA00031182"/>
    </source>
</evidence>
<comment type="similarity">
    <text evidence="2">Belongs to the 'GDSL' lipolytic enzyme family. Phospholipase B1 subfamily.</text>
</comment>
<comment type="catalytic activity">
    <reaction evidence="38">
        <text>1-O-hexadecyl-2-(9Z)-octadecenoyl-sn-glycero-3-phosphocholine + H2O = 1-O-hexadecyl-sn-glycero-3-phosphocholine + (9Z)-octadecenoate + H(+)</text>
        <dbReference type="Rhea" id="RHEA:40915"/>
        <dbReference type="ChEBI" id="CHEBI:15377"/>
        <dbReference type="ChEBI" id="CHEBI:15378"/>
        <dbReference type="ChEBI" id="CHEBI:30823"/>
        <dbReference type="ChEBI" id="CHEBI:34112"/>
        <dbReference type="ChEBI" id="CHEBI:64496"/>
    </reaction>
    <physiologicalReaction direction="left-to-right" evidence="38">
        <dbReference type="Rhea" id="RHEA:40916"/>
    </physiologicalReaction>
</comment>
<comment type="catalytic activity">
    <reaction evidence="24">
        <text>1-hexadecanoyl-2-(9Z)-octadecenoyl-3-octadecanoyl-sn-glycerol + H2O = 1-hexadecanoyl-2-(9Z-octadecenoyl)-sn-glycerol + octadecanoate + H(+)</text>
        <dbReference type="Rhea" id="RHEA:41111"/>
        <dbReference type="ChEBI" id="CHEBI:15377"/>
        <dbReference type="ChEBI" id="CHEBI:15378"/>
        <dbReference type="ChEBI" id="CHEBI:25629"/>
        <dbReference type="ChEBI" id="CHEBI:75466"/>
        <dbReference type="ChEBI" id="CHEBI:77623"/>
    </reaction>
    <physiologicalReaction direction="left-to-right" evidence="24">
        <dbReference type="Rhea" id="RHEA:41112"/>
    </physiologicalReaction>
</comment>
<evidence type="ECO:0000256" key="15">
    <source>
        <dbReference type="ARBA" id="ARBA00023422"/>
    </source>
</evidence>
<dbReference type="AlphaFoldDB" id="A0AAN8JA29"/>
<comment type="catalytic activity">
    <reaction evidence="35">
        <text>1-hexadecanoyl-sn-glycero-3-phosphocholine + H2O = sn-glycerol 3-phosphocholine + hexadecanoate + H(+)</text>
        <dbReference type="Rhea" id="RHEA:40435"/>
        <dbReference type="ChEBI" id="CHEBI:7896"/>
        <dbReference type="ChEBI" id="CHEBI:15377"/>
        <dbReference type="ChEBI" id="CHEBI:15378"/>
        <dbReference type="ChEBI" id="CHEBI:16870"/>
        <dbReference type="ChEBI" id="CHEBI:72998"/>
    </reaction>
    <physiologicalReaction direction="left-to-right" evidence="35">
        <dbReference type="Rhea" id="RHEA:40436"/>
    </physiologicalReaction>
</comment>
<comment type="catalytic activity">
    <reaction evidence="29">
        <text>1,2-dihexadecanoyl-sn-glycero-3-phosphocholine + H2O = 1-hexadecanoyl-sn-glycero-3-phosphocholine + hexadecanoate + H(+)</text>
        <dbReference type="Rhea" id="RHEA:41223"/>
        <dbReference type="ChEBI" id="CHEBI:7896"/>
        <dbReference type="ChEBI" id="CHEBI:15377"/>
        <dbReference type="ChEBI" id="CHEBI:15378"/>
        <dbReference type="ChEBI" id="CHEBI:72998"/>
        <dbReference type="ChEBI" id="CHEBI:72999"/>
    </reaction>
    <physiologicalReaction direction="left-to-right" evidence="29">
        <dbReference type="Rhea" id="RHEA:41224"/>
    </physiologicalReaction>
</comment>
<comment type="catalytic activity">
    <reaction evidence="13">
        <text>a triacylglycerol + H2O = a diacylglycerol + a fatty acid + H(+)</text>
        <dbReference type="Rhea" id="RHEA:12044"/>
        <dbReference type="ChEBI" id="CHEBI:15377"/>
        <dbReference type="ChEBI" id="CHEBI:15378"/>
        <dbReference type="ChEBI" id="CHEBI:17855"/>
        <dbReference type="ChEBI" id="CHEBI:18035"/>
        <dbReference type="ChEBI" id="CHEBI:28868"/>
        <dbReference type="EC" id="3.1.1.3"/>
    </reaction>
    <physiologicalReaction direction="left-to-right" evidence="13">
        <dbReference type="Rhea" id="RHEA:12045"/>
    </physiologicalReaction>
</comment>
<evidence type="ECO:0000256" key="19">
    <source>
        <dbReference type="ARBA" id="ARBA00033022"/>
    </source>
</evidence>
<comment type="catalytic activity">
    <reaction evidence="41">
        <text>1,3-di-(9Z-octadecenoyl)-glycerol + H2O = 1-(9Z-octadecenoyl)-glycerol + (9Z)-octadecenoate + H(+)</text>
        <dbReference type="Rhea" id="RHEA:39939"/>
        <dbReference type="ChEBI" id="CHEBI:15377"/>
        <dbReference type="ChEBI" id="CHEBI:15378"/>
        <dbReference type="ChEBI" id="CHEBI:30823"/>
        <dbReference type="ChEBI" id="CHEBI:75342"/>
        <dbReference type="ChEBI" id="CHEBI:75735"/>
    </reaction>
    <physiologicalReaction direction="left-to-right" evidence="41">
        <dbReference type="Rhea" id="RHEA:39940"/>
    </physiologicalReaction>
</comment>
<comment type="function">
    <text evidence="20">Calcium-independent membrane-associated phospholipase that catalyzes complete diacylation of phospholipids by hydrolyzing both sn-1 and sn-2 fatty acyl chains attached to the glycerol backbone (phospholipase B activity). Has dual phospholipase and lysophospholipase activities toward diacylphospholipids. Preferentially cleaves sn-2 ester bonds over sn-1 bonds. Acts as a lipase toward glycerolipid substrates. Hydrolyzes fatty acyl chains of diacylglycerols with preference for the sn-2 position and of triacylglycerols with not positional selectivity. May also hydrolyze long chain retinyl esters such as retinyl palmitate. May contribute to digestion of dietary phospholipids, glycerolipids and retinoids, facilitating lipid absorption at the brush border.</text>
</comment>
<comment type="catalytic activity">
    <reaction evidence="22">
        <text>1,3-dihexadecanoyl-2-(9Z-octadecenoyl)glycerol + H2O = 1-hexadecanoyl-2-(9Z-octadecenoyl)-glycerol + hexadecanoate + H(+)</text>
        <dbReference type="Rhea" id="RHEA:40979"/>
        <dbReference type="ChEBI" id="CHEBI:7896"/>
        <dbReference type="ChEBI" id="CHEBI:15377"/>
        <dbReference type="ChEBI" id="CHEBI:15378"/>
        <dbReference type="ChEBI" id="CHEBI:75585"/>
        <dbReference type="ChEBI" id="CHEBI:75688"/>
    </reaction>
    <physiologicalReaction direction="left-to-right" evidence="22">
        <dbReference type="Rhea" id="RHEA:40980"/>
    </physiologicalReaction>
</comment>
<evidence type="ECO:0000256" key="32">
    <source>
        <dbReference type="ARBA" id="ARBA00048386"/>
    </source>
</evidence>
<evidence type="ECO:0000256" key="12">
    <source>
        <dbReference type="ARBA" id="ARBA00023180"/>
    </source>
</evidence>
<dbReference type="GO" id="GO:0004623">
    <property type="term" value="F:phospholipase A2 activity"/>
    <property type="evidence" value="ECO:0007669"/>
    <property type="project" value="UniProtKB-EC"/>
</dbReference>
<comment type="catalytic activity">
    <reaction evidence="37">
        <text>1,3-dihexadecanoyl-2-(9Z-octadecenoyl)glycerol + H2O = 1,3-dihexadecanoylglycerol + (9Z)-octadecenoate + H(+)</text>
        <dbReference type="Rhea" id="RHEA:40983"/>
        <dbReference type="ChEBI" id="CHEBI:15377"/>
        <dbReference type="ChEBI" id="CHEBI:15378"/>
        <dbReference type="ChEBI" id="CHEBI:30823"/>
        <dbReference type="ChEBI" id="CHEBI:75688"/>
        <dbReference type="ChEBI" id="CHEBI:77619"/>
    </reaction>
    <physiologicalReaction direction="left-to-right" evidence="37">
        <dbReference type="Rhea" id="RHEA:40984"/>
    </physiologicalReaction>
</comment>
<evidence type="ECO:0000256" key="16">
    <source>
        <dbReference type="ARBA" id="ARBA00029723"/>
    </source>
</evidence>
<evidence type="ECO:0000256" key="35">
    <source>
        <dbReference type="ARBA" id="ARBA00048656"/>
    </source>
</evidence>
<evidence type="ECO:0000256" key="28">
    <source>
        <dbReference type="ARBA" id="ARBA00048058"/>
    </source>
</evidence>
<evidence type="ECO:0000256" key="33">
    <source>
        <dbReference type="ARBA" id="ARBA00048454"/>
    </source>
</evidence>
<organism evidence="44 45">
    <name type="scientific">Patella caerulea</name>
    <name type="common">Rayed Mediterranean limpet</name>
    <dbReference type="NCBI Taxonomy" id="87958"/>
    <lineage>
        <taxon>Eukaryota</taxon>
        <taxon>Metazoa</taxon>
        <taxon>Spiralia</taxon>
        <taxon>Lophotrochozoa</taxon>
        <taxon>Mollusca</taxon>
        <taxon>Gastropoda</taxon>
        <taxon>Patellogastropoda</taxon>
        <taxon>Patelloidea</taxon>
        <taxon>Patellidae</taxon>
        <taxon>Patella</taxon>
    </lineage>
</organism>
<evidence type="ECO:0000256" key="21">
    <source>
        <dbReference type="ARBA" id="ARBA00047324"/>
    </source>
</evidence>
<comment type="catalytic activity">
    <reaction evidence="40">
        <text>1,2-dihexadecanoyl-sn-glycero-3-phosphocholine + 2 H2O = sn-glycerol 3-phosphocholine + 2 hexadecanoate + 2 H(+)</text>
        <dbReference type="Rhea" id="RHEA:40975"/>
        <dbReference type="ChEBI" id="CHEBI:7896"/>
        <dbReference type="ChEBI" id="CHEBI:15377"/>
        <dbReference type="ChEBI" id="CHEBI:15378"/>
        <dbReference type="ChEBI" id="CHEBI:16870"/>
        <dbReference type="ChEBI" id="CHEBI:72999"/>
    </reaction>
    <physiologicalReaction direction="left-to-right" evidence="40">
        <dbReference type="Rhea" id="RHEA:40976"/>
    </physiologicalReaction>
</comment>
<dbReference type="InterPro" id="IPR038885">
    <property type="entry name" value="PLB1"/>
</dbReference>
<evidence type="ECO:0000256" key="24">
    <source>
        <dbReference type="ARBA" id="ARBA00047459"/>
    </source>
</evidence>
<evidence type="ECO:0000256" key="30">
    <source>
        <dbReference type="ARBA" id="ARBA00048362"/>
    </source>
</evidence>
<comment type="catalytic activity">
    <reaction evidence="21">
        <text>1-hexadecanoyl-2-(9Z)-octadecenoyl-3-octadecanoyl-sn-glycerol + H2O = 2-(9Z-octadecenoyl)-3-octadecanoyl-sn-glycerol + hexadecanoate + H(+)</text>
        <dbReference type="Rhea" id="RHEA:41107"/>
        <dbReference type="ChEBI" id="CHEBI:7896"/>
        <dbReference type="ChEBI" id="CHEBI:15377"/>
        <dbReference type="ChEBI" id="CHEBI:15378"/>
        <dbReference type="ChEBI" id="CHEBI:75558"/>
        <dbReference type="ChEBI" id="CHEBI:77623"/>
    </reaction>
    <physiologicalReaction direction="left-to-right" evidence="21">
        <dbReference type="Rhea" id="RHEA:41108"/>
    </physiologicalReaction>
</comment>
<comment type="catalytic activity">
    <reaction evidence="32">
        <text>1,2,3-tri-(9Z-octadecenoyl)-glycerol + H2O = di-(9Z)-octadecenoylglycerol + (9Z)-octadecenoate + H(+)</text>
        <dbReference type="Rhea" id="RHEA:38575"/>
        <dbReference type="ChEBI" id="CHEBI:15377"/>
        <dbReference type="ChEBI" id="CHEBI:15378"/>
        <dbReference type="ChEBI" id="CHEBI:30823"/>
        <dbReference type="ChEBI" id="CHEBI:53753"/>
        <dbReference type="ChEBI" id="CHEBI:75945"/>
    </reaction>
    <physiologicalReaction direction="left-to-right" evidence="32">
        <dbReference type="Rhea" id="RHEA:38576"/>
    </physiologicalReaction>
</comment>
<evidence type="ECO:0000256" key="8">
    <source>
        <dbReference type="ARBA" id="ARBA00022801"/>
    </source>
</evidence>
<feature type="chain" id="PRO_5043008657" description="Phospholipase B1, membrane-associated" evidence="43">
    <location>
        <begin position="19"/>
        <end position="393"/>
    </location>
</feature>
<comment type="catalytic activity">
    <reaction evidence="30">
        <text>1-hexadecanoyl-2-(9Z,12Z-octadecadienoyl)-sn-glycero-3-phosphocholine + H2O = 2-(9Z,12Z-octadecadienoyl)-sn-glycero-3-phosphocholine + hexadecanoate + H(+)</text>
        <dbReference type="Rhea" id="RHEA:40971"/>
        <dbReference type="ChEBI" id="CHEBI:7896"/>
        <dbReference type="ChEBI" id="CHEBI:15377"/>
        <dbReference type="ChEBI" id="CHEBI:15378"/>
        <dbReference type="ChEBI" id="CHEBI:73002"/>
        <dbReference type="ChEBI" id="CHEBI:76084"/>
    </reaction>
    <physiologicalReaction direction="left-to-right" evidence="30">
        <dbReference type="Rhea" id="RHEA:40972"/>
    </physiologicalReaction>
</comment>
<evidence type="ECO:0000256" key="27">
    <source>
        <dbReference type="ARBA" id="ARBA00048049"/>
    </source>
</evidence>
<protein>
    <recommendedName>
        <fullName evidence="3">Phospholipase B1, membrane-associated</fullName>
    </recommendedName>
    <alternativeName>
        <fullName evidence="16">Lysophospholipase</fullName>
    </alternativeName>
    <alternativeName>
        <fullName evidence="17">Phospholipase A2</fullName>
    </alternativeName>
    <alternativeName>
        <fullName evidence="19">Phospholipase B/lipase</fullName>
    </alternativeName>
    <alternativeName>
        <fullName evidence="18">Triacylglycerol lipase</fullName>
    </alternativeName>
</protein>
<evidence type="ECO:0000256" key="2">
    <source>
        <dbReference type="ARBA" id="ARBA00009979"/>
    </source>
</evidence>
<evidence type="ECO:0000256" key="23">
    <source>
        <dbReference type="ARBA" id="ARBA00047438"/>
    </source>
</evidence>
<proteinExistence type="inferred from homology"/>
<keyword evidence="10" id="KW-0443">Lipid metabolism</keyword>
<dbReference type="Proteomes" id="UP001347796">
    <property type="component" value="Unassembled WGS sequence"/>
</dbReference>
<comment type="caution">
    <text evidence="44">The sequence shown here is derived from an EMBL/GenBank/DDBJ whole genome shotgun (WGS) entry which is preliminary data.</text>
</comment>
<dbReference type="CDD" id="cd01824">
    <property type="entry name" value="Phospholipase_B_like"/>
    <property type="match status" value="1"/>
</dbReference>
<comment type="subcellular location">
    <subcellularLocation>
        <location evidence="1">Apical cell membrane</location>
        <topology evidence="1">Single-pass type I membrane protein</topology>
    </subcellularLocation>
</comment>
<reference evidence="44 45" key="1">
    <citation type="submission" date="2024-01" db="EMBL/GenBank/DDBJ databases">
        <title>The genome of the rayed Mediterranean limpet Patella caerulea (Linnaeus, 1758).</title>
        <authorList>
            <person name="Anh-Thu Weber A."/>
            <person name="Halstead-Nussloch G."/>
        </authorList>
    </citation>
    <scope>NUCLEOTIDE SEQUENCE [LARGE SCALE GENOMIC DNA]</scope>
    <source>
        <strain evidence="44">AATW-2023a</strain>
        <tissue evidence="44">Whole specimen</tissue>
    </source>
</reference>
<keyword evidence="4" id="KW-1003">Cell membrane</keyword>
<evidence type="ECO:0000256" key="10">
    <source>
        <dbReference type="ARBA" id="ARBA00023098"/>
    </source>
</evidence>
<name>A0AAN8JA29_PATCE</name>
<dbReference type="PANTHER" id="PTHR21325">
    <property type="entry name" value="PHOSPHOLIPASE B, PLB1"/>
    <property type="match status" value="1"/>
</dbReference>
<evidence type="ECO:0000256" key="3">
    <source>
        <dbReference type="ARBA" id="ARBA00015133"/>
    </source>
</evidence>
<comment type="catalytic activity">
    <reaction evidence="42">
        <text>2-(9Z-octadecenoyl)-glycerol + H2O = glycerol + (9Z)-octadecenoate + H(+)</text>
        <dbReference type="Rhea" id="RHEA:38491"/>
        <dbReference type="ChEBI" id="CHEBI:15377"/>
        <dbReference type="ChEBI" id="CHEBI:15378"/>
        <dbReference type="ChEBI" id="CHEBI:17754"/>
        <dbReference type="ChEBI" id="CHEBI:30823"/>
        <dbReference type="ChEBI" id="CHEBI:73990"/>
    </reaction>
    <physiologicalReaction direction="left-to-right" evidence="42">
        <dbReference type="Rhea" id="RHEA:38492"/>
    </physiologicalReaction>
</comment>
<evidence type="ECO:0000256" key="36">
    <source>
        <dbReference type="ARBA" id="ARBA00048699"/>
    </source>
</evidence>
<keyword evidence="6 43" id="KW-0732">Signal</keyword>